<feature type="region of interest" description="Disordered" evidence="1">
    <location>
        <begin position="1"/>
        <end position="26"/>
    </location>
</feature>
<keyword evidence="3" id="KW-1185">Reference proteome</keyword>
<dbReference type="OrthoDB" id="10036779at2759"/>
<evidence type="ECO:0008006" key="4">
    <source>
        <dbReference type="Google" id="ProtNLM"/>
    </source>
</evidence>
<evidence type="ECO:0000313" key="2">
    <source>
        <dbReference type="EMBL" id="KAI5405557.1"/>
    </source>
</evidence>
<reference evidence="2 3" key="1">
    <citation type="journal article" date="2022" name="Nat. Genet.">
        <title>Improved pea reference genome and pan-genome highlight genomic features and evolutionary characteristics.</title>
        <authorList>
            <person name="Yang T."/>
            <person name="Liu R."/>
            <person name="Luo Y."/>
            <person name="Hu S."/>
            <person name="Wang D."/>
            <person name="Wang C."/>
            <person name="Pandey M.K."/>
            <person name="Ge S."/>
            <person name="Xu Q."/>
            <person name="Li N."/>
            <person name="Li G."/>
            <person name="Huang Y."/>
            <person name="Saxena R.K."/>
            <person name="Ji Y."/>
            <person name="Li M."/>
            <person name="Yan X."/>
            <person name="He Y."/>
            <person name="Liu Y."/>
            <person name="Wang X."/>
            <person name="Xiang C."/>
            <person name="Varshney R.K."/>
            <person name="Ding H."/>
            <person name="Gao S."/>
            <person name="Zong X."/>
        </authorList>
    </citation>
    <scope>NUCLEOTIDE SEQUENCE [LARGE SCALE GENOMIC DNA]</scope>
    <source>
        <strain evidence="2 3">cv. Zhongwan 6</strain>
    </source>
</reference>
<dbReference type="PANTHER" id="PTHR33566">
    <property type="entry name" value="EN/SPM-LIKE TRANSPOSON-RELATED"/>
    <property type="match status" value="1"/>
</dbReference>
<name>A0A9D4WPW5_PEA</name>
<proteinExistence type="predicted"/>
<comment type="caution">
    <text evidence="2">The sequence shown here is derived from an EMBL/GenBank/DDBJ whole genome shotgun (WGS) entry which is preliminary data.</text>
</comment>
<evidence type="ECO:0000313" key="3">
    <source>
        <dbReference type="Proteomes" id="UP001058974"/>
    </source>
</evidence>
<dbReference type="EMBL" id="JAMSHJ010000005">
    <property type="protein sequence ID" value="KAI5405557.1"/>
    <property type="molecule type" value="Genomic_DNA"/>
</dbReference>
<sequence>MYQPTSNSSNQQLVHTTPVSLQGTSASVPMDLSESSMDTNHNVQNGDFIKAENIIKHSQKLQGDLHTFGMKIKQHEDRLGLLNTEKAKLDDSIIHLQGAIGKSKSSSTNGEDTRSTTEEEVHKQILQHEKSAAGVLCLLKTRHGAHASFVTLTKDVLGIVPMLGRVEDDNLSRLFSEYLGVETMLAIVCKTYEGVKAIEMYDKEGWINKSSGLHGLGATIGRALDGRFLVICLESLRPYAGKYVVDDPHRKLDILNPRLPNGECPAGFLGFAVNMINIDTENLFCVTPSGFGLRETLFYNLFSRLQVYKTRAEMIQALPLITDGAISLDGGIIRSCGVYSLGNREDVNVRFPRPERSAGLDEQVEIERQMKDAQWKKENILDDIKREMTLLDIAKHNFNKKKSDFLKYLASSSSYAIQVQNAVQNAPSVPR</sequence>
<dbReference type="AlphaFoldDB" id="A0A9D4WPW5"/>
<organism evidence="2 3">
    <name type="scientific">Pisum sativum</name>
    <name type="common">Garden pea</name>
    <name type="synonym">Lathyrus oleraceus</name>
    <dbReference type="NCBI Taxonomy" id="3888"/>
    <lineage>
        <taxon>Eukaryota</taxon>
        <taxon>Viridiplantae</taxon>
        <taxon>Streptophyta</taxon>
        <taxon>Embryophyta</taxon>
        <taxon>Tracheophyta</taxon>
        <taxon>Spermatophyta</taxon>
        <taxon>Magnoliopsida</taxon>
        <taxon>eudicotyledons</taxon>
        <taxon>Gunneridae</taxon>
        <taxon>Pentapetalae</taxon>
        <taxon>rosids</taxon>
        <taxon>fabids</taxon>
        <taxon>Fabales</taxon>
        <taxon>Fabaceae</taxon>
        <taxon>Papilionoideae</taxon>
        <taxon>50 kb inversion clade</taxon>
        <taxon>NPAAA clade</taxon>
        <taxon>Hologalegina</taxon>
        <taxon>IRL clade</taxon>
        <taxon>Fabeae</taxon>
        <taxon>Lathyrus</taxon>
    </lineage>
</organism>
<dbReference type="Gramene" id="Psat5g076840.1">
    <property type="protein sequence ID" value="Psat5g076840.1.cds"/>
    <property type="gene ID" value="Psat5g076840"/>
</dbReference>
<dbReference type="Proteomes" id="UP001058974">
    <property type="component" value="Chromosome 5"/>
</dbReference>
<dbReference type="Gramene" id="PSAT_LOCUS23084_t1">
    <property type="protein sequence ID" value="CAL5204061.1"/>
    <property type="gene ID" value="PSAT_LOCUS23084"/>
</dbReference>
<protein>
    <recommendedName>
        <fullName evidence="4">Protein DEFECTIVE IN MERISTEM SILENCING 3</fullName>
    </recommendedName>
</protein>
<gene>
    <name evidence="2" type="ORF">KIW84_052373</name>
</gene>
<dbReference type="Gramene" id="Psat05G0237300-T2">
    <property type="protein sequence ID" value="KAI5405557.1"/>
    <property type="gene ID" value="KIW84_052373"/>
</dbReference>
<dbReference type="PANTHER" id="PTHR33566:SF6">
    <property type="entry name" value="PROTEIN DEFECTIVE IN MERISTEM SILENCING 3"/>
    <property type="match status" value="1"/>
</dbReference>
<accession>A0A9D4WPW5</accession>
<evidence type="ECO:0000256" key="1">
    <source>
        <dbReference type="SAM" id="MobiDB-lite"/>
    </source>
</evidence>